<accession>A0A432YIE5</accession>
<evidence type="ECO:0000256" key="3">
    <source>
        <dbReference type="PIRSR" id="PIRSR036893-52"/>
    </source>
</evidence>
<dbReference type="InterPro" id="IPR002446">
    <property type="entry name" value="Lipocalin_bac"/>
</dbReference>
<keyword evidence="2 3" id="KW-0449">Lipoprotein</keyword>
<protein>
    <recommendedName>
        <fullName evidence="2">Outer membrane lipoprotein Blc</fullName>
    </recommendedName>
</protein>
<feature type="lipid moiety-binding region" description="N-palmitoyl cysteine" evidence="3">
    <location>
        <position position="17"/>
    </location>
</feature>
<feature type="lipid moiety-binding region" description="S-diacylglycerol cysteine" evidence="3">
    <location>
        <position position="17"/>
    </location>
</feature>
<dbReference type="PIRSF" id="PIRSF036893">
    <property type="entry name" value="Lipocalin_ApoD"/>
    <property type="match status" value="1"/>
</dbReference>
<dbReference type="PANTHER" id="PTHR10612">
    <property type="entry name" value="APOLIPOPROTEIN D"/>
    <property type="match status" value="1"/>
</dbReference>
<evidence type="ECO:0000259" key="4">
    <source>
        <dbReference type="Pfam" id="PF08212"/>
    </source>
</evidence>
<comment type="subcellular location">
    <subcellularLocation>
        <location evidence="2">Cell outer membrane</location>
    </subcellularLocation>
</comment>
<gene>
    <name evidence="5" type="ORF">CWI76_00060</name>
</gene>
<dbReference type="AlphaFoldDB" id="A0A432YIE5"/>
<dbReference type="PRINTS" id="PR01171">
    <property type="entry name" value="BCTLIPOCALIN"/>
</dbReference>
<comment type="caution">
    <text evidence="5">The sequence shown here is derived from an EMBL/GenBank/DDBJ whole genome shotgun (WGS) entry which is preliminary data.</text>
</comment>
<comment type="subunit">
    <text evidence="2">Homodimer.</text>
</comment>
<dbReference type="CDD" id="cd19438">
    <property type="entry name" value="lipocalin_Blc-like"/>
    <property type="match status" value="1"/>
</dbReference>
<keyword evidence="2" id="KW-0998">Cell outer membrane</keyword>
<dbReference type="GO" id="GO:0009279">
    <property type="term" value="C:cell outer membrane"/>
    <property type="evidence" value="ECO:0007669"/>
    <property type="project" value="UniProtKB-SubCell"/>
</dbReference>
<keyword evidence="6" id="KW-1185">Reference proteome</keyword>
<sequence>MSRFIVILLTSFYIVGCSSNPTPVAPVIDKFEATKYLGTWHEIVRLPHSFEEGLERVTAEYRLNQDGTIEVTNRGYNTELGEWETAIGLAKPVDTAMYKVTFFWPFYGGYYISELQTNDAGEYSLAVITSDSHDYFWVLSRTPNVPESELEEIMKKAEAWGYDTSLMIRVNHQAGYQ</sequence>
<keyword evidence="2" id="KW-0446">Lipid-binding</keyword>
<dbReference type="InterPro" id="IPR047202">
    <property type="entry name" value="Lipocalin_Blc-like_dom"/>
</dbReference>
<dbReference type="EMBL" id="PIPZ01000001">
    <property type="protein sequence ID" value="RUO60723.1"/>
    <property type="molecule type" value="Genomic_DNA"/>
</dbReference>
<dbReference type="Gene3D" id="2.40.128.20">
    <property type="match status" value="1"/>
</dbReference>
<dbReference type="InterPro" id="IPR000566">
    <property type="entry name" value="Lipocln_cytosolic_FA-bd_dom"/>
</dbReference>
<keyword evidence="2" id="KW-0472">Membrane</keyword>
<dbReference type="SUPFAM" id="SSF50814">
    <property type="entry name" value="Lipocalins"/>
    <property type="match status" value="1"/>
</dbReference>
<evidence type="ECO:0000313" key="6">
    <source>
        <dbReference type="Proteomes" id="UP000288127"/>
    </source>
</evidence>
<dbReference type="InterPro" id="IPR012674">
    <property type="entry name" value="Calycin"/>
</dbReference>
<comment type="function">
    <text evidence="2">Involved in the storage or transport of lipids necessary for membrane maintenance under stressful conditions. Displays a binding preference for lysophospholipids.</text>
</comment>
<reference evidence="6" key="1">
    <citation type="journal article" date="2018" name="Front. Microbiol.">
        <title>Genome-Based Analysis Reveals the Taxonomy and Diversity of the Family Idiomarinaceae.</title>
        <authorList>
            <person name="Liu Y."/>
            <person name="Lai Q."/>
            <person name="Shao Z."/>
        </authorList>
    </citation>
    <scope>NUCLEOTIDE SEQUENCE [LARGE SCALE GENOMIC DNA]</scope>
    <source>
        <strain evidence="6">PIM1</strain>
    </source>
</reference>
<feature type="domain" description="Lipocalin/cytosolic fatty-acid binding" evidence="4">
    <location>
        <begin position="32"/>
        <end position="171"/>
    </location>
</feature>
<dbReference type="Proteomes" id="UP000288127">
    <property type="component" value="Unassembled WGS sequence"/>
</dbReference>
<dbReference type="InterPro" id="IPR022271">
    <property type="entry name" value="Lipocalin_ApoD"/>
</dbReference>
<evidence type="ECO:0000313" key="5">
    <source>
        <dbReference type="EMBL" id="RUO60723.1"/>
    </source>
</evidence>
<dbReference type="GO" id="GO:0006950">
    <property type="term" value="P:response to stress"/>
    <property type="evidence" value="ECO:0007669"/>
    <property type="project" value="UniProtKB-ARBA"/>
</dbReference>
<dbReference type="OrthoDB" id="9793905at2"/>
<proteinExistence type="inferred from homology"/>
<keyword evidence="3" id="KW-0564">Palmitate</keyword>
<organism evidence="5 6">
    <name type="scientific">Pseudidiomarina marina</name>
    <dbReference type="NCBI Taxonomy" id="502366"/>
    <lineage>
        <taxon>Bacteria</taxon>
        <taxon>Pseudomonadati</taxon>
        <taxon>Pseudomonadota</taxon>
        <taxon>Gammaproteobacteria</taxon>
        <taxon>Alteromonadales</taxon>
        <taxon>Idiomarinaceae</taxon>
        <taxon>Pseudidiomarina</taxon>
    </lineage>
</organism>
<evidence type="ECO:0000256" key="2">
    <source>
        <dbReference type="PIRNR" id="PIRNR036893"/>
    </source>
</evidence>
<dbReference type="PANTHER" id="PTHR10612:SF34">
    <property type="entry name" value="APOLIPOPROTEIN D"/>
    <property type="match status" value="1"/>
</dbReference>
<comment type="similarity">
    <text evidence="1 2">Belongs to the calycin superfamily. Lipocalin family.</text>
</comment>
<dbReference type="RefSeq" id="WP_126758372.1">
    <property type="nucleotide sequence ID" value="NZ_CP085233.1"/>
</dbReference>
<evidence type="ECO:0000256" key="1">
    <source>
        <dbReference type="ARBA" id="ARBA00006889"/>
    </source>
</evidence>
<dbReference type="GO" id="GO:0008289">
    <property type="term" value="F:lipid binding"/>
    <property type="evidence" value="ECO:0007669"/>
    <property type="project" value="UniProtKB-UniRule"/>
</dbReference>
<dbReference type="Pfam" id="PF08212">
    <property type="entry name" value="Lipocalin_2"/>
    <property type="match status" value="1"/>
</dbReference>
<name>A0A432YIE5_9GAMM</name>